<evidence type="ECO:0000256" key="5">
    <source>
        <dbReference type="ARBA" id="ARBA00022692"/>
    </source>
</evidence>
<dbReference type="Pfam" id="PF03547">
    <property type="entry name" value="Mem_trans"/>
    <property type="match status" value="1"/>
</dbReference>
<evidence type="ECO:0000256" key="3">
    <source>
        <dbReference type="ARBA" id="ARBA00022448"/>
    </source>
</evidence>
<sequence length="305" mass="31887">MHSILVALAPIFLLIVMGFVLRQRQLLAETFWLPCEQLNYFYLFPALMFSQVAKANLAQFPVRPIAVALLGAVGIGALLLYAWRAWSKQPGSVFSSVIQGALRPNTYVGVAAAAAMFGSTGLTLTSISIAVAIPLLNVASIIILVRYGNGGTPSFRLLAKALVKNPVISAVLLGALFNFSGLSLPSVADQMLTILGSASLPLGLLAVGAGLDVEAARSARGPVLQSTLVKLLLVPLLTLWFGIALGLSGPALTTIVLFNALPCTPSAYIMAKLLGGDHRLAAGIITVQTALAAITMPLILLLPHS</sequence>
<keyword evidence="3" id="KW-0813">Transport</keyword>
<keyword evidence="7 8" id="KW-0472">Membrane</keyword>
<feature type="transmembrane region" description="Helical" evidence="8">
    <location>
        <begin position="124"/>
        <end position="145"/>
    </location>
</feature>
<evidence type="ECO:0000256" key="7">
    <source>
        <dbReference type="ARBA" id="ARBA00023136"/>
    </source>
</evidence>
<dbReference type="InterPro" id="IPR004776">
    <property type="entry name" value="Mem_transp_PIN-like"/>
</dbReference>
<evidence type="ECO:0000256" key="2">
    <source>
        <dbReference type="ARBA" id="ARBA00010145"/>
    </source>
</evidence>
<name>A0ABS2BJA8_9NEIS</name>
<dbReference type="PANTHER" id="PTHR36838:SF4">
    <property type="entry name" value="AUXIN EFFLUX CARRIER FAMILY PROTEIN"/>
    <property type="match status" value="1"/>
</dbReference>
<evidence type="ECO:0000313" key="10">
    <source>
        <dbReference type="Proteomes" id="UP000809431"/>
    </source>
</evidence>
<keyword evidence="6 8" id="KW-1133">Transmembrane helix</keyword>
<evidence type="ECO:0000256" key="1">
    <source>
        <dbReference type="ARBA" id="ARBA00004651"/>
    </source>
</evidence>
<accession>A0ABS2BJA8</accession>
<comment type="caution">
    <text evidence="9">The sequence shown here is derived from an EMBL/GenBank/DDBJ whole genome shotgun (WGS) entry which is preliminary data.</text>
</comment>
<protein>
    <submittedName>
        <fullName evidence="9">AEC family transporter</fullName>
    </submittedName>
</protein>
<comment type="subcellular location">
    <subcellularLocation>
        <location evidence="1">Cell membrane</location>
        <topology evidence="1">Multi-pass membrane protein</topology>
    </subcellularLocation>
</comment>
<feature type="transmembrane region" description="Helical" evidence="8">
    <location>
        <begin position="157"/>
        <end position="179"/>
    </location>
</feature>
<reference evidence="9 10" key="1">
    <citation type="submission" date="2021-01" db="EMBL/GenBank/DDBJ databases">
        <title>Draft Genome Sequence and Polyhydroxyalkanoate Biosynthetic Potential of Jeongeupia naejangsanensis Type Strain DSM 24253.</title>
        <authorList>
            <person name="Turrini P."/>
            <person name="Artuso I."/>
            <person name="Lugli G.A."/>
            <person name="Frangipani E."/>
            <person name="Ventura M."/>
            <person name="Visca P."/>
        </authorList>
    </citation>
    <scope>NUCLEOTIDE SEQUENCE [LARGE SCALE GENOMIC DNA]</scope>
    <source>
        <strain evidence="9 10">DSM 24253</strain>
    </source>
</reference>
<keyword evidence="10" id="KW-1185">Reference proteome</keyword>
<evidence type="ECO:0000313" key="9">
    <source>
        <dbReference type="EMBL" id="MBM3115692.1"/>
    </source>
</evidence>
<comment type="similarity">
    <text evidence="2">Belongs to the auxin efflux carrier (TC 2.A.69) family.</text>
</comment>
<feature type="transmembrane region" description="Helical" evidence="8">
    <location>
        <begin position="191"/>
        <end position="211"/>
    </location>
</feature>
<evidence type="ECO:0000256" key="4">
    <source>
        <dbReference type="ARBA" id="ARBA00022475"/>
    </source>
</evidence>
<gene>
    <name evidence="9" type="ORF">JMJ54_07615</name>
</gene>
<dbReference type="Gene3D" id="1.20.1530.20">
    <property type="match status" value="1"/>
</dbReference>
<feature type="transmembrane region" description="Helical" evidence="8">
    <location>
        <begin position="232"/>
        <end position="260"/>
    </location>
</feature>
<dbReference type="Proteomes" id="UP000809431">
    <property type="component" value="Unassembled WGS sequence"/>
</dbReference>
<evidence type="ECO:0000256" key="6">
    <source>
        <dbReference type="ARBA" id="ARBA00022989"/>
    </source>
</evidence>
<organism evidence="9 10">
    <name type="scientific">Jeongeupia naejangsanensis</name>
    <dbReference type="NCBI Taxonomy" id="613195"/>
    <lineage>
        <taxon>Bacteria</taxon>
        <taxon>Pseudomonadati</taxon>
        <taxon>Pseudomonadota</taxon>
        <taxon>Betaproteobacteria</taxon>
        <taxon>Neisseriales</taxon>
        <taxon>Chitinibacteraceae</taxon>
        <taxon>Jeongeupia</taxon>
    </lineage>
</organism>
<evidence type="ECO:0000256" key="8">
    <source>
        <dbReference type="SAM" id="Phobius"/>
    </source>
</evidence>
<dbReference type="RefSeq" id="WP_203537420.1">
    <property type="nucleotide sequence ID" value="NZ_JAESND010000002.1"/>
</dbReference>
<dbReference type="PANTHER" id="PTHR36838">
    <property type="entry name" value="AUXIN EFFLUX CARRIER FAMILY PROTEIN"/>
    <property type="match status" value="1"/>
</dbReference>
<dbReference type="InterPro" id="IPR038770">
    <property type="entry name" value="Na+/solute_symporter_sf"/>
</dbReference>
<feature type="transmembrane region" description="Helical" evidence="8">
    <location>
        <begin position="280"/>
        <end position="302"/>
    </location>
</feature>
<feature type="transmembrane region" description="Helical" evidence="8">
    <location>
        <begin position="64"/>
        <end position="83"/>
    </location>
</feature>
<keyword evidence="4" id="KW-1003">Cell membrane</keyword>
<keyword evidence="5 8" id="KW-0812">Transmembrane</keyword>
<dbReference type="EMBL" id="JAESND010000002">
    <property type="protein sequence ID" value="MBM3115692.1"/>
    <property type="molecule type" value="Genomic_DNA"/>
</dbReference>
<proteinExistence type="inferred from homology"/>